<keyword evidence="2" id="KW-1185">Reference proteome</keyword>
<protein>
    <submittedName>
        <fullName evidence="1">Uncharacterized protein</fullName>
    </submittedName>
</protein>
<accession>A0AAV4MP29</accession>
<organism evidence="1 2">
    <name type="scientific">Caerostris extrusa</name>
    <name type="common">Bark spider</name>
    <name type="synonym">Caerostris bankana</name>
    <dbReference type="NCBI Taxonomy" id="172846"/>
    <lineage>
        <taxon>Eukaryota</taxon>
        <taxon>Metazoa</taxon>
        <taxon>Ecdysozoa</taxon>
        <taxon>Arthropoda</taxon>
        <taxon>Chelicerata</taxon>
        <taxon>Arachnida</taxon>
        <taxon>Araneae</taxon>
        <taxon>Araneomorphae</taxon>
        <taxon>Entelegynae</taxon>
        <taxon>Araneoidea</taxon>
        <taxon>Araneidae</taxon>
        <taxon>Caerostris</taxon>
    </lineage>
</organism>
<sequence length="76" mass="8978">MWVGGGWISPFRALVEMNVKACQQPHLKVFADEAKRKGRVNGRYFFCVSFLQAGRIFRGMNMFEYMNVYVKFRVVY</sequence>
<proteinExistence type="predicted"/>
<name>A0AAV4MP29_CAEEX</name>
<reference evidence="1 2" key="1">
    <citation type="submission" date="2021-06" db="EMBL/GenBank/DDBJ databases">
        <title>Caerostris extrusa draft genome.</title>
        <authorList>
            <person name="Kono N."/>
            <person name="Arakawa K."/>
        </authorList>
    </citation>
    <scope>NUCLEOTIDE SEQUENCE [LARGE SCALE GENOMIC DNA]</scope>
</reference>
<dbReference type="Proteomes" id="UP001054945">
    <property type="component" value="Unassembled WGS sequence"/>
</dbReference>
<evidence type="ECO:0000313" key="1">
    <source>
        <dbReference type="EMBL" id="GIX74191.1"/>
    </source>
</evidence>
<dbReference type="AlphaFoldDB" id="A0AAV4MP29"/>
<comment type="caution">
    <text evidence="1">The sequence shown here is derived from an EMBL/GenBank/DDBJ whole genome shotgun (WGS) entry which is preliminary data.</text>
</comment>
<dbReference type="EMBL" id="BPLR01002484">
    <property type="protein sequence ID" value="GIX74191.1"/>
    <property type="molecule type" value="Genomic_DNA"/>
</dbReference>
<evidence type="ECO:0000313" key="2">
    <source>
        <dbReference type="Proteomes" id="UP001054945"/>
    </source>
</evidence>
<gene>
    <name evidence="1" type="ORF">CEXT_161551</name>
</gene>